<name>A0A413TAM1_9FIRM</name>
<dbReference type="Proteomes" id="UP000285740">
    <property type="component" value="Unassembled WGS sequence"/>
</dbReference>
<keyword evidence="5" id="KW-0472">Membrane</keyword>
<organism evidence="6 7">
    <name type="scientific">Eubacterium ventriosum</name>
    <dbReference type="NCBI Taxonomy" id="39496"/>
    <lineage>
        <taxon>Bacteria</taxon>
        <taxon>Bacillati</taxon>
        <taxon>Bacillota</taxon>
        <taxon>Clostridia</taxon>
        <taxon>Eubacteriales</taxon>
        <taxon>Eubacteriaceae</taxon>
        <taxon>Eubacterium</taxon>
    </lineage>
</organism>
<keyword evidence="4" id="KW-0808">Transferase</keyword>
<dbReference type="EMBL" id="QSFV01000001">
    <property type="protein sequence ID" value="RHA81975.1"/>
    <property type="molecule type" value="Genomic_DNA"/>
</dbReference>
<evidence type="ECO:0000313" key="6">
    <source>
        <dbReference type="EMBL" id="RHA81975.1"/>
    </source>
</evidence>
<sequence>MKVLHILGYDEIKFNLPLVQMLSNEDLGWKDEFYFATNNLNLYETIKEYKNTIFFEIGISSYINQIWKEYDLIVIQGWNQTVARASVLRKKAAKKIVWRFWGSDCFPYEESASIKSKIAGKLLFPVLCRKISNFYGIGYGSITDVKLINKRFHIRKGLKGYPLSFRYEKGTGEQYRKIYEESLKEIKRPLRVMIGHSANERENHILTLERLRKFSDKELEIVLVLSYGKDNYRKKVIEKAREIFKDKVDVITEMMPIDQYRKFLSQVDIFTIESMGSNALGNVEDLIYFGKKIYVRKNSFLDDYLNEISVDHFLVEDIEEMTFKNFSDKNYDKVKNHNIFLSKEDDKVAVKGHKELYAEYRRNIG</sequence>
<evidence type="ECO:0000313" key="7">
    <source>
        <dbReference type="Proteomes" id="UP000285740"/>
    </source>
</evidence>
<evidence type="ECO:0000256" key="4">
    <source>
        <dbReference type="ARBA" id="ARBA00022679"/>
    </source>
</evidence>
<comment type="caution">
    <text evidence="6">The sequence shown here is derived from an EMBL/GenBank/DDBJ whole genome shotgun (WGS) entry which is preliminary data.</text>
</comment>
<keyword evidence="3" id="KW-0328">Glycosyltransferase</keyword>
<keyword evidence="1" id="KW-1003">Cell membrane</keyword>
<protein>
    <recommendedName>
        <fullName evidence="8">Glycosyltransferase family 1 protein</fullName>
    </recommendedName>
</protein>
<dbReference type="GO" id="GO:0009246">
    <property type="term" value="P:enterobacterial common antigen biosynthetic process"/>
    <property type="evidence" value="ECO:0007669"/>
    <property type="project" value="InterPro"/>
</dbReference>
<accession>A0A413TAM1</accession>
<reference evidence="6 7" key="1">
    <citation type="submission" date="2018-08" db="EMBL/GenBank/DDBJ databases">
        <title>A genome reference for cultivated species of the human gut microbiota.</title>
        <authorList>
            <person name="Zou Y."/>
            <person name="Xue W."/>
            <person name="Luo G."/>
        </authorList>
    </citation>
    <scope>NUCLEOTIDE SEQUENCE [LARGE SCALE GENOMIC DNA]</scope>
    <source>
        <strain evidence="6 7">AM42-30</strain>
    </source>
</reference>
<proteinExistence type="predicted"/>
<evidence type="ECO:0000256" key="5">
    <source>
        <dbReference type="ARBA" id="ARBA00023136"/>
    </source>
</evidence>
<evidence type="ECO:0000256" key="1">
    <source>
        <dbReference type="ARBA" id="ARBA00022475"/>
    </source>
</evidence>
<evidence type="ECO:0008006" key="8">
    <source>
        <dbReference type="Google" id="ProtNLM"/>
    </source>
</evidence>
<keyword evidence="2" id="KW-0997">Cell inner membrane</keyword>
<dbReference type="Pfam" id="PF07429">
    <property type="entry name" value="Glyco_transf_56"/>
    <property type="match status" value="1"/>
</dbReference>
<evidence type="ECO:0000256" key="2">
    <source>
        <dbReference type="ARBA" id="ARBA00022519"/>
    </source>
</evidence>
<evidence type="ECO:0000256" key="3">
    <source>
        <dbReference type="ARBA" id="ARBA00022676"/>
    </source>
</evidence>
<dbReference type="AlphaFoldDB" id="A0A413TAM1"/>
<dbReference type="GO" id="GO:0008417">
    <property type="term" value="F:fucosyltransferase activity"/>
    <property type="evidence" value="ECO:0007669"/>
    <property type="project" value="InterPro"/>
</dbReference>
<dbReference type="RefSeq" id="WP_118029906.1">
    <property type="nucleotide sequence ID" value="NZ_QSFV01000001.1"/>
</dbReference>
<gene>
    <name evidence="6" type="ORF">DW918_00015</name>
</gene>
<dbReference type="InterPro" id="IPR009993">
    <property type="entry name" value="WecF"/>
</dbReference>